<dbReference type="SUPFAM" id="SSF52540">
    <property type="entry name" value="P-loop containing nucleoside triphosphate hydrolases"/>
    <property type="match status" value="2"/>
</dbReference>
<protein>
    <submittedName>
        <fullName evidence="2">DNA replication initiation protein</fullName>
    </submittedName>
</protein>
<dbReference type="Proteomes" id="UP000288669">
    <property type="component" value="Unassembled WGS sequence"/>
</dbReference>
<proteinExistence type="predicted"/>
<dbReference type="Pfam" id="PF09848">
    <property type="entry name" value="SLFN-g3_helicase"/>
    <property type="match status" value="1"/>
</dbReference>
<feature type="domain" description="AAA+ ATPase" evidence="1">
    <location>
        <begin position="41"/>
        <end position="204"/>
    </location>
</feature>
<accession>A0A430AG19</accession>
<dbReference type="AlphaFoldDB" id="A0A430AG19"/>
<dbReference type="InterPro" id="IPR003593">
    <property type="entry name" value="AAA+_ATPase"/>
</dbReference>
<name>A0A430AG19_9ENTE</name>
<comment type="caution">
    <text evidence="2">The sequence shown here is derived from an EMBL/GenBank/DDBJ whole genome shotgun (WGS) entry which is preliminary data.</text>
</comment>
<evidence type="ECO:0000313" key="3">
    <source>
        <dbReference type="Proteomes" id="UP000288669"/>
    </source>
</evidence>
<evidence type="ECO:0000259" key="1">
    <source>
        <dbReference type="SMART" id="SM00382"/>
    </source>
</evidence>
<dbReference type="Gene3D" id="3.40.50.300">
    <property type="entry name" value="P-loop containing nucleotide triphosphate hydrolases"/>
    <property type="match status" value="1"/>
</dbReference>
<evidence type="ECO:0000313" key="2">
    <source>
        <dbReference type="EMBL" id="RSU06841.1"/>
    </source>
</evidence>
<dbReference type="InterPro" id="IPR027417">
    <property type="entry name" value="P-loop_NTPase"/>
</dbReference>
<dbReference type="InterPro" id="IPR018647">
    <property type="entry name" value="SLFN_3-like_DNA/RNA_helicase"/>
</dbReference>
<reference evidence="2 3" key="1">
    <citation type="submission" date="2017-05" db="EMBL/GenBank/DDBJ databases">
        <title>Vagococcus spp. assemblies.</title>
        <authorList>
            <person name="Gulvik C.A."/>
        </authorList>
    </citation>
    <scope>NUCLEOTIDE SEQUENCE [LARGE SCALE GENOMIC DNA]</scope>
    <source>
        <strain evidence="2 3">DSM 24756</strain>
    </source>
</reference>
<keyword evidence="3" id="KW-1185">Reference proteome</keyword>
<dbReference type="EMBL" id="NGJZ01000002">
    <property type="protein sequence ID" value="RSU06841.1"/>
    <property type="molecule type" value="Genomic_DNA"/>
</dbReference>
<organism evidence="2 3">
    <name type="scientific">Vagococcus entomophilus</name>
    <dbReference type="NCBI Taxonomy" id="1160095"/>
    <lineage>
        <taxon>Bacteria</taxon>
        <taxon>Bacillati</taxon>
        <taxon>Bacillota</taxon>
        <taxon>Bacilli</taxon>
        <taxon>Lactobacillales</taxon>
        <taxon>Enterococcaceae</taxon>
        <taxon>Vagococcus</taxon>
    </lineage>
</organism>
<gene>
    <name evidence="2" type="ORF">CBF30_06120</name>
</gene>
<dbReference type="OrthoDB" id="3193269at2"/>
<sequence>MVGKEENYAAYKLNPNRALTQAQQRLKQEILDFCQEDPAEEQTVLLVEGAAGTGKSVLLSSAFFELQKRTKTERKVTQDNAKNYLLVNHPEMLKAYKNVAETTPYLLKKDFERPTTFINRLHKMQQQAAVVFVDEAHLLLSKKDSYNHFQQENQLEEILKLSQRVVLIYDNTQVLKFKSFWDEQRLAKVLEARVCKKIQLQQQFRIEAHADVYEWIDAFCQRQLKKWPQNQSFELRVYQDAGQMYQEICKKNKEEGLSRILATYDFPYRLDGQEYFVTANHFKLRWDMSKPQEKFAWAERADTIDEVGSVYTVQGFDLNYAGIIIGPSITYNEALDRLEVLPEKYEDQAAFMGSQNVPNASQAKQQLMLNALYVIMTRARKGLFLHAVDEKLQNKLQQLAQE</sequence>
<dbReference type="SMART" id="SM00382">
    <property type="entry name" value="AAA"/>
    <property type="match status" value="1"/>
</dbReference>